<organism evidence="2 3">
    <name type="scientific">Asparagus officinalis</name>
    <name type="common">Garden asparagus</name>
    <dbReference type="NCBI Taxonomy" id="4686"/>
    <lineage>
        <taxon>Eukaryota</taxon>
        <taxon>Viridiplantae</taxon>
        <taxon>Streptophyta</taxon>
        <taxon>Embryophyta</taxon>
        <taxon>Tracheophyta</taxon>
        <taxon>Spermatophyta</taxon>
        <taxon>Magnoliopsida</taxon>
        <taxon>Liliopsida</taxon>
        <taxon>Asparagales</taxon>
        <taxon>Asparagaceae</taxon>
        <taxon>Asparagoideae</taxon>
        <taxon>Asparagus</taxon>
    </lineage>
</organism>
<dbReference type="Gramene" id="ONK80643">
    <property type="protein sequence ID" value="ONK80643"/>
    <property type="gene ID" value="A4U43_C01F20120"/>
</dbReference>
<evidence type="ECO:0000256" key="1">
    <source>
        <dbReference type="SAM" id="MobiDB-lite"/>
    </source>
</evidence>
<keyword evidence="3" id="KW-1185">Reference proteome</keyword>
<evidence type="ECO:0000313" key="3">
    <source>
        <dbReference type="Proteomes" id="UP000243459"/>
    </source>
</evidence>
<feature type="region of interest" description="Disordered" evidence="1">
    <location>
        <begin position="97"/>
        <end position="117"/>
    </location>
</feature>
<dbReference type="Proteomes" id="UP000243459">
    <property type="component" value="Chromosome 1"/>
</dbReference>
<sequence>MIWTPTARMNAPRHMFKYMTQIDMVDHFPWATIIYKKLCDSFKATKIVKKGQTYLSGYAPLLANEAYDKLMILNEAYEQELVARGVDIMAIKPQIERKDEAEKEEGKKDEAENEGDQGQDMGIELEEYLIVSGFMCLICVIL</sequence>
<reference evidence="3" key="1">
    <citation type="journal article" date="2017" name="Nat. Commun.">
        <title>The asparagus genome sheds light on the origin and evolution of a young Y chromosome.</title>
        <authorList>
            <person name="Harkess A."/>
            <person name="Zhou J."/>
            <person name="Xu C."/>
            <person name="Bowers J.E."/>
            <person name="Van der Hulst R."/>
            <person name="Ayyampalayam S."/>
            <person name="Mercati F."/>
            <person name="Riccardi P."/>
            <person name="McKain M.R."/>
            <person name="Kakrana A."/>
            <person name="Tang H."/>
            <person name="Ray J."/>
            <person name="Groenendijk J."/>
            <person name="Arikit S."/>
            <person name="Mathioni S.M."/>
            <person name="Nakano M."/>
            <person name="Shan H."/>
            <person name="Telgmann-Rauber A."/>
            <person name="Kanno A."/>
            <person name="Yue Z."/>
            <person name="Chen H."/>
            <person name="Li W."/>
            <person name="Chen Y."/>
            <person name="Xu X."/>
            <person name="Zhang Y."/>
            <person name="Luo S."/>
            <person name="Chen H."/>
            <person name="Gao J."/>
            <person name="Mao Z."/>
            <person name="Pires J.C."/>
            <person name="Luo M."/>
            <person name="Kudrna D."/>
            <person name="Wing R.A."/>
            <person name="Meyers B.C."/>
            <person name="Yi K."/>
            <person name="Kong H."/>
            <person name="Lavrijsen P."/>
            <person name="Sunseri F."/>
            <person name="Falavigna A."/>
            <person name="Ye Y."/>
            <person name="Leebens-Mack J.H."/>
            <person name="Chen G."/>
        </authorList>
    </citation>
    <scope>NUCLEOTIDE SEQUENCE [LARGE SCALE GENOMIC DNA]</scope>
    <source>
        <strain evidence="3">cv. DH0086</strain>
    </source>
</reference>
<accession>A0A5P1FSJ4</accession>
<protein>
    <submittedName>
        <fullName evidence="2">Uncharacterized protein</fullName>
    </submittedName>
</protein>
<gene>
    <name evidence="2" type="ORF">A4U43_C01F20120</name>
</gene>
<dbReference type="AlphaFoldDB" id="A0A5P1FSJ4"/>
<evidence type="ECO:0000313" key="2">
    <source>
        <dbReference type="EMBL" id="ONK80643.1"/>
    </source>
</evidence>
<name>A0A5P1FSJ4_ASPOF</name>
<proteinExistence type="predicted"/>
<dbReference type="EMBL" id="CM007381">
    <property type="protein sequence ID" value="ONK80643.1"/>
    <property type="molecule type" value="Genomic_DNA"/>
</dbReference>
<feature type="compositionally biased region" description="Basic and acidic residues" evidence="1">
    <location>
        <begin position="97"/>
        <end position="110"/>
    </location>
</feature>